<feature type="repeat" description="ANK" evidence="3">
    <location>
        <begin position="143"/>
        <end position="175"/>
    </location>
</feature>
<proteinExistence type="predicted"/>
<dbReference type="OrthoDB" id="3246549at2759"/>
<dbReference type="PROSITE" id="PS50088">
    <property type="entry name" value="ANK_REPEAT"/>
    <property type="match status" value="4"/>
</dbReference>
<dbReference type="EMBL" id="KQ434851">
    <property type="protein sequence ID" value="KZC08594.1"/>
    <property type="molecule type" value="Genomic_DNA"/>
</dbReference>
<dbReference type="InterPro" id="IPR002110">
    <property type="entry name" value="Ankyrin_rpt"/>
</dbReference>
<dbReference type="Pfam" id="PF12796">
    <property type="entry name" value="Ank_2"/>
    <property type="match status" value="3"/>
</dbReference>
<evidence type="ECO:0000256" key="3">
    <source>
        <dbReference type="PROSITE-ProRule" id="PRU00023"/>
    </source>
</evidence>
<keyword evidence="1" id="KW-0677">Repeat</keyword>
<feature type="repeat" description="ANK" evidence="3">
    <location>
        <begin position="46"/>
        <end position="78"/>
    </location>
</feature>
<dbReference type="PROSITE" id="PS50297">
    <property type="entry name" value="ANK_REP_REGION"/>
    <property type="match status" value="3"/>
</dbReference>
<dbReference type="PANTHER" id="PTHR24173:SF82">
    <property type="entry name" value="FI19351P1"/>
    <property type="match status" value="1"/>
</dbReference>
<feature type="repeat" description="ANK" evidence="3">
    <location>
        <begin position="485"/>
        <end position="519"/>
    </location>
</feature>
<dbReference type="PANTHER" id="PTHR24173">
    <property type="entry name" value="ANKYRIN REPEAT CONTAINING"/>
    <property type="match status" value="1"/>
</dbReference>
<feature type="repeat" description="ANK" evidence="3">
    <location>
        <begin position="79"/>
        <end position="111"/>
    </location>
</feature>
<dbReference type="SUPFAM" id="SSF48403">
    <property type="entry name" value="Ankyrin repeat"/>
    <property type="match status" value="2"/>
</dbReference>
<keyword evidence="2 3" id="KW-0040">ANK repeat</keyword>
<evidence type="ECO:0000256" key="2">
    <source>
        <dbReference type="ARBA" id="ARBA00023043"/>
    </source>
</evidence>
<accession>A0A154PB35</accession>
<evidence type="ECO:0000313" key="4">
    <source>
        <dbReference type="EMBL" id="KZC08594.1"/>
    </source>
</evidence>
<dbReference type="Gene3D" id="1.25.40.20">
    <property type="entry name" value="Ankyrin repeat-containing domain"/>
    <property type="match status" value="3"/>
</dbReference>
<evidence type="ECO:0000256" key="1">
    <source>
        <dbReference type="ARBA" id="ARBA00022737"/>
    </source>
</evidence>
<dbReference type="PRINTS" id="PR01415">
    <property type="entry name" value="ANKYRIN"/>
</dbReference>
<dbReference type="STRING" id="178035.A0A154PB35"/>
<organism evidence="4 5">
    <name type="scientific">Dufourea novaeangliae</name>
    <name type="common">Sweat bee</name>
    <dbReference type="NCBI Taxonomy" id="178035"/>
    <lineage>
        <taxon>Eukaryota</taxon>
        <taxon>Metazoa</taxon>
        <taxon>Ecdysozoa</taxon>
        <taxon>Arthropoda</taxon>
        <taxon>Hexapoda</taxon>
        <taxon>Insecta</taxon>
        <taxon>Pterygota</taxon>
        <taxon>Neoptera</taxon>
        <taxon>Endopterygota</taxon>
        <taxon>Hymenoptera</taxon>
        <taxon>Apocrita</taxon>
        <taxon>Aculeata</taxon>
        <taxon>Apoidea</taxon>
        <taxon>Anthophila</taxon>
        <taxon>Halictidae</taxon>
        <taxon>Rophitinae</taxon>
        <taxon>Dufourea</taxon>
    </lineage>
</organism>
<sequence length="576" mass="65220">MKDDCAPLFIACKRGTVAIVEYLISVCHANIEQKGKYEIPNDPSVHYVTPLWCAAISGKLPVMKCLIFHGSDVNAVSDSGSTPVRSACFTTQIDIVSYLVENGANIHKASYNGGTCLINSVQSVELCTFLVENGADVNATDIQNKTALHFAIQEHRLETTKFLCENNADLHIRSRYNDDALQTACLEGADKIFTYLVNKISYSPERLADATELMGSTFFNDYDDVEMALKYWRSALAIRNANVVDGVPLPKRPVLPKRDTHENATEFTTLEELNAIQFNFDALATQSLLICERILDVLRYQRCIDLWRRTLEIRVEKDSILYIDTCSIAESLLKLMIDFKEKTSERRNRNKEEPRFSDVVAIFKLLVSQLTEAKELLQIQPVYKLHQDSYNGIIKCITHLIYLLVETGKLDDQKAITRQLVYDLIKQNPRTAVLKDTILHLCVSEQNTIETTYIYTSRTHIIFPHLGVVKLLLECGANVNAMNIKRTTPLHIASSRFNFENSLIKLLLDYGAHIDVVDRTGETPIQMIVSNSAIKMNLANYMSLKCWAARAILKCGIQWTELPVSLHQFVQFHKKS</sequence>
<dbReference type="SMART" id="SM00248">
    <property type="entry name" value="ANK"/>
    <property type="match status" value="8"/>
</dbReference>
<protein>
    <submittedName>
        <fullName evidence="4">Protein fem-1 like protein A</fullName>
    </submittedName>
</protein>
<reference evidence="4 5" key="1">
    <citation type="submission" date="2015-07" db="EMBL/GenBank/DDBJ databases">
        <title>The genome of Dufourea novaeangliae.</title>
        <authorList>
            <person name="Pan H."/>
            <person name="Kapheim K."/>
        </authorList>
    </citation>
    <scope>NUCLEOTIDE SEQUENCE [LARGE SCALE GENOMIC DNA]</scope>
    <source>
        <strain evidence="4">0120121106</strain>
        <tissue evidence="4">Whole body</tissue>
    </source>
</reference>
<evidence type="ECO:0000313" key="5">
    <source>
        <dbReference type="Proteomes" id="UP000076502"/>
    </source>
</evidence>
<gene>
    <name evidence="4" type="ORF">WN55_11249</name>
</gene>
<dbReference type="FunFam" id="1.25.40.20:FF:000466">
    <property type="entry name" value="Mann-cup, isoform B"/>
    <property type="match status" value="1"/>
</dbReference>
<dbReference type="Proteomes" id="UP000076502">
    <property type="component" value="Unassembled WGS sequence"/>
</dbReference>
<dbReference type="AlphaFoldDB" id="A0A154PB35"/>
<name>A0A154PB35_DUFNO</name>
<keyword evidence="5" id="KW-1185">Reference proteome</keyword>
<dbReference type="InterPro" id="IPR036770">
    <property type="entry name" value="Ankyrin_rpt-contain_sf"/>
</dbReference>